<proteinExistence type="predicted"/>
<keyword evidence="1" id="KW-0812">Transmembrane</keyword>
<evidence type="ECO:0000313" key="2">
    <source>
        <dbReference type="EMBL" id="DAF57185.1"/>
    </source>
</evidence>
<evidence type="ECO:0000256" key="1">
    <source>
        <dbReference type="SAM" id="Phobius"/>
    </source>
</evidence>
<keyword evidence="1" id="KW-0472">Membrane</keyword>
<keyword evidence="1" id="KW-1133">Transmembrane helix</keyword>
<feature type="transmembrane region" description="Helical" evidence="1">
    <location>
        <begin position="326"/>
        <end position="347"/>
    </location>
</feature>
<accession>A0A8S5T1P8</accession>
<sequence>MAKTTDSLLIDIGLNADGIIEFFDSLSKKIDFLIKKSADAGDNLDELLGNPIGDQTAAAVESVKNNSDAATASMRQASQAGQKAGKDIEKGAKQGSQALQKLDSMASKVFSAIKGYAGPLAAMFGAKMMFTNFIGEGDKLDKLSKEVRMNVSELDAWRKANVAAGGSADAFTNALKSFTDRTGASASVFLRMGKQLNGMNDAQANYALKYLGLTRESAAVFLQNNKQMNELVGKYRQMALSPKDAENARRFKIQWEITTMSMKNLGNQVAKVFLPYVDKGMKKFGEFTDFVAQHSEFIKIALELVAGAAALALGPKSALMLGGKALGLLASPVGLVVAGIVALALALDDLISFAKGGPSAFEDLLRSMGTSDDEIKELRKSFQDAWKAIQDLMDALKPVGDLFLQAFGSVIKVAVETIVLTIGKVAEVIAKVINSVSGLRDKFVGAFESIKSSIQPIVDWISSALSDITNFEMPSWVNPMNWFGSDDKKKAVVAPAGATAGNAGGVVKEKGRTTNINSPISNQTVVNFNGNPDKEQVIQGVNQGVSQAMQGSTDMLNNAASGVDF</sequence>
<organism evidence="2">
    <name type="scientific">Myoviridae sp. ct5ra14</name>
    <dbReference type="NCBI Taxonomy" id="2827659"/>
    <lineage>
        <taxon>Viruses</taxon>
        <taxon>Duplodnaviria</taxon>
        <taxon>Heunggongvirae</taxon>
        <taxon>Uroviricota</taxon>
        <taxon>Caudoviricetes</taxon>
    </lineage>
</organism>
<name>A0A8S5T1P8_9CAUD</name>
<dbReference type="EMBL" id="BK032730">
    <property type="protein sequence ID" value="DAF57185.1"/>
    <property type="molecule type" value="Genomic_DNA"/>
</dbReference>
<protein>
    <submittedName>
        <fullName evidence="2">Tail tape measure</fullName>
    </submittedName>
</protein>
<reference evidence="2" key="1">
    <citation type="journal article" date="2021" name="Proc. Natl. Acad. Sci. U.S.A.">
        <title>A Catalog of Tens of Thousands of Viruses from Human Metagenomes Reveals Hidden Associations with Chronic Diseases.</title>
        <authorList>
            <person name="Tisza M.J."/>
            <person name="Buck C.B."/>
        </authorList>
    </citation>
    <scope>NUCLEOTIDE SEQUENCE</scope>
    <source>
        <strain evidence="2">Ct5ra14</strain>
    </source>
</reference>